<keyword evidence="2 5" id="KW-0812">Transmembrane</keyword>
<dbReference type="Proteomes" id="UP000054051">
    <property type="component" value="Unassembled WGS sequence"/>
</dbReference>
<protein>
    <submittedName>
        <fullName evidence="7">MscS Mechanosensitive ion channel</fullName>
    </submittedName>
</protein>
<dbReference type="AlphaFoldDB" id="G2JAN3"/>
<dbReference type="GO" id="GO:0016020">
    <property type="term" value="C:membrane"/>
    <property type="evidence" value="ECO:0007669"/>
    <property type="project" value="UniProtKB-SubCell"/>
</dbReference>
<comment type="caution">
    <text evidence="7">The sequence shown here is derived from an EMBL/GenBank/DDBJ whole genome shotgun (WGS) entry which is preliminary data.</text>
</comment>
<feature type="transmembrane region" description="Helical" evidence="5">
    <location>
        <begin position="54"/>
        <end position="76"/>
    </location>
</feature>
<dbReference type="eggNOG" id="COG0668">
    <property type="taxonomic scope" value="Bacteria"/>
</dbReference>
<evidence type="ECO:0000313" key="7">
    <source>
        <dbReference type="EMBL" id="CCD29835.1"/>
    </source>
</evidence>
<feature type="transmembrane region" description="Helical" evidence="5">
    <location>
        <begin position="12"/>
        <end position="34"/>
    </location>
</feature>
<evidence type="ECO:0000256" key="1">
    <source>
        <dbReference type="ARBA" id="ARBA00004370"/>
    </source>
</evidence>
<name>G2JAN3_9BURK</name>
<evidence type="ECO:0000256" key="3">
    <source>
        <dbReference type="ARBA" id="ARBA00022989"/>
    </source>
</evidence>
<reference evidence="7 8" key="1">
    <citation type="submission" date="2011-08" db="EMBL/GenBank/DDBJ databases">
        <title>The genome of the obligate endobacterium of an arbuscular mycorrhizal fungus reveals an interphylum network of nutritional interactions.</title>
        <authorList>
            <person name="Ghignone S."/>
            <person name="Salvioli A."/>
            <person name="Anca I."/>
            <person name="Lumini E."/>
            <person name="Ortu G."/>
            <person name="Petiti L."/>
            <person name="Cruveiller S."/>
            <person name="Bianciotto V."/>
            <person name="Piffanelli P."/>
            <person name="Lanfranco L."/>
            <person name="Bonfante P."/>
        </authorList>
    </citation>
    <scope>NUCLEOTIDE SEQUENCE [LARGE SCALE GENOMIC DNA]</scope>
    <source>
        <strain evidence="7 8">BEG34</strain>
    </source>
</reference>
<organism evidence="7 8">
    <name type="scientific">Candidatus Glomeribacter gigasporarum BEG34</name>
    <dbReference type="NCBI Taxonomy" id="1070319"/>
    <lineage>
        <taxon>Bacteria</taxon>
        <taxon>Pseudomonadati</taxon>
        <taxon>Pseudomonadota</taxon>
        <taxon>Betaproteobacteria</taxon>
        <taxon>Burkholderiales</taxon>
        <taxon>Burkholderiaceae</taxon>
        <taxon>Candidatus Glomeribacter</taxon>
    </lineage>
</organism>
<evidence type="ECO:0000313" key="8">
    <source>
        <dbReference type="Proteomes" id="UP000054051"/>
    </source>
</evidence>
<accession>G2JAN3</accession>
<feature type="transmembrane region" description="Helical" evidence="5">
    <location>
        <begin position="166"/>
        <end position="185"/>
    </location>
</feature>
<keyword evidence="4 5" id="KW-0472">Membrane</keyword>
<sequence>MLFSDFLQKIAIAPSSWAGVAMITIIMLLIGLAAHRIGMTVLTRLARTRAIPSIMLRAIHSPTRYLLVLCALQMAWQEVPPKLSLIVWLRDMSGFALIGVLSWFGMRMVMAAGETITYLHPIDVSDNLNARRIHTQVRVLTRIVMAIVGLIGLSSILMLFPAVHRIGATLLASAGVVGLAAGIAARPVLGNLIAGLQIALTQPIRLDDVVIVAEEWGRIEEIHSSYVVVRLWDQRRLIVPLQWFIENPFQNWTRTNAQIIGSIFLWVDYRLPLEPLRDELVRLCNAAPEWDHRAQVLQVTDTSERAMQLRVLVSSANSALNWDLRCKIREGLIEFIQRHYPSYLPHMRIHTQEQGSAIGSPTC</sequence>
<evidence type="ECO:0000256" key="5">
    <source>
        <dbReference type="SAM" id="Phobius"/>
    </source>
</evidence>
<dbReference type="InterPro" id="IPR006685">
    <property type="entry name" value="MscS_channel_2nd"/>
</dbReference>
<proteinExistence type="predicted"/>
<keyword evidence="3 5" id="KW-1133">Transmembrane helix</keyword>
<dbReference type="EMBL" id="CAFB01000049">
    <property type="protein sequence ID" value="CCD29835.1"/>
    <property type="molecule type" value="Genomic_DNA"/>
</dbReference>
<dbReference type="InterPro" id="IPR010920">
    <property type="entry name" value="LSM_dom_sf"/>
</dbReference>
<dbReference type="OrthoDB" id="9792218at2"/>
<dbReference type="Gene3D" id="1.10.287.1260">
    <property type="match status" value="1"/>
</dbReference>
<dbReference type="Pfam" id="PF00924">
    <property type="entry name" value="MS_channel_2nd"/>
    <property type="match status" value="1"/>
</dbReference>
<dbReference type="GO" id="GO:0008381">
    <property type="term" value="F:mechanosensitive monoatomic ion channel activity"/>
    <property type="evidence" value="ECO:0007669"/>
    <property type="project" value="UniProtKB-ARBA"/>
</dbReference>
<feature type="transmembrane region" description="Helical" evidence="5">
    <location>
        <begin position="139"/>
        <end position="160"/>
    </location>
</feature>
<dbReference type="InterPro" id="IPR023408">
    <property type="entry name" value="MscS_beta-dom_sf"/>
</dbReference>
<evidence type="ECO:0000259" key="6">
    <source>
        <dbReference type="Pfam" id="PF00924"/>
    </source>
</evidence>
<evidence type="ECO:0000256" key="2">
    <source>
        <dbReference type="ARBA" id="ARBA00022692"/>
    </source>
</evidence>
<feature type="domain" description="Mechanosensitive ion channel MscS" evidence="6">
    <location>
        <begin position="188"/>
        <end position="254"/>
    </location>
</feature>
<evidence type="ECO:0000256" key="4">
    <source>
        <dbReference type="ARBA" id="ARBA00023136"/>
    </source>
</evidence>
<comment type="subcellular location">
    <subcellularLocation>
        <location evidence="1">Membrane</location>
    </subcellularLocation>
</comment>
<dbReference type="RefSeq" id="WP_006682965.1">
    <property type="nucleotide sequence ID" value="NZ_CAFB01000049.1"/>
</dbReference>
<keyword evidence="8" id="KW-1185">Reference proteome</keyword>
<dbReference type="STRING" id="1070319.CAGGBEG34_310005"/>
<dbReference type="PANTHER" id="PTHR30566:SF25">
    <property type="entry name" value="INNER MEMBRANE PROTEIN"/>
    <property type="match status" value="1"/>
</dbReference>
<dbReference type="SUPFAM" id="SSF50182">
    <property type="entry name" value="Sm-like ribonucleoproteins"/>
    <property type="match status" value="1"/>
</dbReference>
<dbReference type="PANTHER" id="PTHR30566">
    <property type="entry name" value="YNAI-RELATED MECHANOSENSITIVE ION CHANNEL"/>
    <property type="match status" value="1"/>
</dbReference>
<gene>
    <name evidence="7" type="ORF">CAGGBEG34_310005</name>
</gene>
<dbReference type="Gene3D" id="2.30.30.60">
    <property type="match status" value="1"/>
</dbReference>